<name>A0A9X3NE63_9ACTN</name>
<reference evidence="9" key="1">
    <citation type="submission" date="2022-10" db="EMBL/GenBank/DDBJ databases">
        <title>The WGS of Solirubrobacter phytolaccae KCTC 29190.</title>
        <authorList>
            <person name="Jiang Z."/>
        </authorList>
    </citation>
    <scope>NUCLEOTIDE SEQUENCE</scope>
    <source>
        <strain evidence="9">KCTC 29190</strain>
    </source>
</reference>
<evidence type="ECO:0000259" key="5">
    <source>
        <dbReference type="Pfam" id="PF05592"/>
    </source>
</evidence>
<dbReference type="Gene3D" id="2.60.40.10">
    <property type="entry name" value="Immunoglobulins"/>
    <property type="match status" value="1"/>
</dbReference>
<evidence type="ECO:0000259" key="8">
    <source>
        <dbReference type="Pfam" id="PF17390"/>
    </source>
</evidence>
<dbReference type="Pfam" id="PF17390">
    <property type="entry name" value="Bac_rhamnosid_C"/>
    <property type="match status" value="1"/>
</dbReference>
<evidence type="ECO:0000256" key="3">
    <source>
        <dbReference type="ARBA" id="ARBA00022801"/>
    </source>
</evidence>
<dbReference type="Pfam" id="PF05592">
    <property type="entry name" value="Bac_rhamnosid"/>
    <property type="match status" value="1"/>
</dbReference>
<feature type="domain" description="Bacterial alpha-L-rhamnosidase N-terminal" evidence="6">
    <location>
        <begin position="484"/>
        <end position="651"/>
    </location>
</feature>
<dbReference type="InterPro" id="IPR035398">
    <property type="entry name" value="Bac_rhamnosid_C"/>
</dbReference>
<dbReference type="InterPro" id="IPR012341">
    <property type="entry name" value="6hp_glycosidase-like_sf"/>
</dbReference>
<feature type="domain" description="Alpha-L-rhamnosidase C-terminal" evidence="8">
    <location>
        <begin position="1149"/>
        <end position="1225"/>
    </location>
</feature>
<comment type="caution">
    <text evidence="9">The sequence shown here is derived from an EMBL/GenBank/DDBJ whole genome shotgun (WGS) entry which is preliminary data.</text>
</comment>
<organism evidence="9 10">
    <name type="scientific">Solirubrobacter phytolaccae</name>
    <dbReference type="NCBI Taxonomy" id="1404360"/>
    <lineage>
        <taxon>Bacteria</taxon>
        <taxon>Bacillati</taxon>
        <taxon>Actinomycetota</taxon>
        <taxon>Thermoleophilia</taxon>
        <taxon>Solirubrobacterales</taxon>
        <taxon>Solirubrobacteraceae</taxon>
        <taxon>Solirubrobacter</taxon>
    </lineage>
</organism>
<dbReference type="EMBL" id="JAPDDP010000086">
    <property type="protein sequence ID" value="MDA0184783.1"/>
    <property type="molecule type" value="Genomic_DNA"/>
</dbReference>
<comment type="catalytic activity">
    <reaction evidence="1">
        <text>Hydrolysis of terminal non-reducing alpha-L-rhamnose residues in alpha-L-rhamnosides.</text>
        <dbReference type="EC" id="3.2.1.40"/>
    </reaction>
</comment>
<dbReference type="InterPro" id="IPR013737">
    <property type="entry name" value="Bac_rhamnosid_N"/>
</dbReference>
<dbReference type="GO" id="GO:0005975">
    <property type="term" value="P:carbohydrate metabolic process"/>
    <property type="evidence" value="ECO:0007669"/>
    <property type="project" value="InterPro"/>
</dbReference>
<feature type="domain" description="Alpha-L-rhamnosidase six-hairpin glycosidase" evidence="7">
    <location>
        <begin position="781"/>
        <end position="1146"/>
    </location>
</feature>
<dbReference type="PANTHER" id="PTHR33307">
    <property type="entry name" value="ALPHA-RHAMNOSIDASE (EUROFUNG)"/>
    <property type="match status" value="1"/>
</dbReference>
<evidence type="ECO:0000313" key="9">
    <source>
        <dbReference type="EMBL" id="MDA0184783.1"/>
    </source>
</evidence>
<feature type="domain" description="Alpha-L-rhamnosidase concanavalin-like" evidence="5">
    <location>
        <begin position="669"/>
        <end position="758"/>
    </location>
</feature>
<evidence type="ECO:0000259" key="6">
    <source>
        <dbReference type="Pfam" id="PF08531"/>
    </source>
</evidence>
<dbReference type="Gene3D" id="2.60.120.260">
    <property type="entry name" value="Galactose-binding domain-like"/>
    <property type="match status" value="2"/>
</dbReference>
<dbReference type="GO" id="GO:0030596">
    <property type="term" value="F:alpha-L-rhamnosidase activity"/>
    <property type="evidence" value="ECO:0007669"/>
    <property type="project" value="UniProtKB-EC"/>
</dbReference>
<dbReference type="EC" id="3.2.1.40" evidence="2"/>
<dbReference type="Pfam" id="PF25788">
    <property type="entry name" value="Ig_Rha78A_N"/>
    <property type="match status" value="1"/>
</dbReference>
<accession>A0A9X3NE63</accession>
<keyword evidence="10" id="KW-1185">Reference proteome</keyword>
<dbReference type="Pfam" id="PF17389">
    <property type="entry name" value="Bac_rhamnosid6H"/>
    <property type="match status" value="1"/>
</dbReference>
<dbReference type="RefSeq" id="WP_270029239.1">
    <property type="nucleotide sequence ID" value="NZ_JAPDDP010000086.1"/>
</dbReference>
<proteinExistence type="predicted"/>
<protein>
    <recommendedName>
        <fullName evidence="2">alpha-L-rhamnosidase</fullName>
        <ecNumber evidence="2">3.2.1.40</ecNumber>
    </recommendedName>
</protein>
<feature type="signal peptide" evidence="4">
    <location>
        <begin position="1"/>
        <end position="24"/>
    </location>
</feature>
<keyword evidence="3 9" id="KW-0378">Hydrolase</keyword>
<evidence type="ECO:0000259" key="7">
    <source>
        <dbReference type="Pfam" id="PF17389"/>
    </source>
</evidence>
<evidence type="ECO:0000256" key="1">
    <source>
        <dbReference type="ARBA" id="ARBA00001445"/>
    </source>
</evidence>
<dbReference type="InterPro" id="IPR035396">
    <property type="entry name" value="Bac_rhamnosid6H"/>
</dbReference>
<evidence type="ECO:0000256" key="2">
    <source>
        <dbReference type="ARBA" id="ARBA00012652"/>
    </source>
</evidence>
<dbReference type="PANTHER" id="PTHR33307:SF6">
    <property type="entry name" value="ALPHA-RHAMNOSIDASE (EUROFUNG)-RELATED"/>
    <property type="match status" value="1"/>
</dbReference>
<dbReference type="SUPFAM" id="SSF48208">
    <property type="entry name" value="Six-hairpin glycosidases"/>
    <property type="match status" value="1"/>
</dbReference>
<feature type="chain" id="PRO_5040956542" description="alpha-L-rhamnosidase" evidence="4">
    <location>
        <begin position="25"/>
        <end position="1390"/>
    </location>
</feature>
<evidence type="ECO:0000256" key="4">
    <source>
        <dbReference type="SAM" id="SignalP"/>
    </source>
</evidence>
<dbReference type="Gene3D" id="1.50.10.10">
    <property type="match status" value="1"/>
</dbReference>
<dbReference type="InterPro" id="IPR008902">
    <property type="entry name" value="Rhamnosid_concanavalin"/>
</dbReference>
<dbReference type="InterPro" id="IPR016007">
    <property type="entry name" value="Alpha_rhamnosid"/>
</dbReference>
<dbReference type="InterPro" id="IPR013783">
    <property type="entry name" value="Ig-like_fold"/>
</dbReference>
<dbReference type="InterPro" id="IPR008928">
    <property type="entry name" value="6-hairpin_glycosidase_sf"/>
</dbReference>
<sequence length="1390" mass="145166">MRARRMAVAACAAFAMTAVAPAYGAGVQVTGLETNAAPTPLGIDDATPQLRWKLESTDRGVKQDSYRVVVATTAAKAAAGTGDVWDSGTVAGSAQVIDYAGPALASRTRYFWSVKAAGSDWSPATWFETAYLTPAEWKGTWISGPARTLAHLTNAQAALDDACCLQGSATLSQAAAIGDKVLRVNSVTGFAPGKTVTLEDESVTVDAVGTTAGSTTIVAPAAAGDTNVKVASVANLASGAPLTIGTQTVTISEVGTAAGAATTLFAPATAGATNIKVTSTNGFVAGAPALIDGETRTVTTVGTQGRATTLAAAVASGDTTIKVASVQGWNAGDTVLLGSESYTVATVGTAGVDGSGVTLTGAATAAYANGAAVRLLGTGITLSAPLSAAHAQGAAARGLGTGVTFTPALTSAAAANATITTPGTGLTLTTALTKAHAIGAAVVGPLPTDWCRPSNGATLSGTCKEIRPAPYLRKAFTVSSEHGAVTRARVYASGLGWNDMTLNGTKTSERTFLDPGFTSYDKTVLYTTDDVTGLIKPGENVIAAQLGSGQYDNETTSGNWGWSSAEWRANPTLKADLVVTYADGTEQVIKSDTSWKTSDAGPIRYDNHYLGETYDARREIAGWAAPGFDASSWADARTVPGPTGNLIAQNLERTSLIADHPAGDRSEPRPGVILYNTGQQYAGWATASVTGAPAGTVIQIRYAEKLGTDGLVSISGYAPGGQIQTDYYISKGPQKQTWTPRFTYKGFQWVQLSSVGGTALPDGVSVSVDSVQEIREPMAPTGVFDSSSDLVDLIERNIRSSVAENYVSGVITDTPTYEKNGWAGDAQLSAPTASLLFDTERHFEKSAIDMVDDQRASGEVPLVSPGTQNYGYEGGPAFKPANAAATPIWDAYWFVVPWEGYLRYGDKQSLARTYPGMRQYLLNWLTRWFASDGDQYAFTLNSGLGDWCVPTGADAPLGSATRFSVPTIIAPSSTAYVAYMAKIAGDSARALGKDASELDALYNNVKADFNAKWWDASVGYYRENATQPLVQSMQILPLAFGLVPPERRRALQEKLVYDVLVTREGHQMTGIAGARWIYPVLQEAAEEGIADAAKAAYTIAQQTTYPSYGRWATELNWTSLGEYWEQSSRTRNHHMFGSIGQWFYEGLVGMRPTKPAYEEIEFKPLIGDSGRLNQASASYESVRGKVASSWKKTSGGLQLNVTVPAGAKGRVHVPATDPAKIGEVGSGTPLIASEAPGVKLVGISGSSVVYEVGSGSYAFRTGPGEFAATSVDGTVTGSVPATLSLSLGAPATFGAFAAGVEKEYTATTKATIISTAGNAALSVSDPGHLTNGAFSLPEPLRVAFSKSAWTAPTSNEDVDVTFKQLIKRTDPLRTGTYSKTLTFTLSTTQP</sequence>
<gene>
    <name evidence="9" type="ORF">OJ997_31060</name>
</gene>
<evidence type="ECO:0000313" key="10">
    <source>
        <dbReference type="Proteomes" id="UP001147653"/>
    </source>
</evidence>
<dbReference type="Pfam" id="PF08531">
    <property type="entry name" value="Bac_rhamnosid_N"/>
    <property type="match status" value="1"/>
</dbReference>
<dbReference type="Proteomes" id="UP001147653">
    <property type="component" value="Unassembled WGS sequence"/>
</dbReference>
<dbReference type="Gene3D" id="2.60.420.10">
    <property type="entry name" value="Maltose phosphorylase, domain 3"/>
    <property type="match status" value="1"/>
</dbReference>
<keyword evidence="4" id="KW-0732">Signal</keyword>